<sequence length="180" mass="20174">MKKVIIILLLSFKGAFVMAQSDTIYRHLAAVKEGPPLVIINDNIIGNLDSIKPAEIDSIRVLKDHATMPARVKNLDKYGVIFVTLKKMENVKTKSVKEIKAWLGIINDAQFAVDGFLLEDENWLIATESIREINVIKNQDVSGHLTDVVINVWTLDPGDRKALMPGKRLNTDKPGVIYIR</sequence>
<evidence type="ECO:0000256" key="1">
    <source>
        <dbReference type="SAM" id="SignalP"/>
    </source>
</evidence>
<feature type="signal peptide" evidence="1">
    <location>
        <begin position="1"/>
        <end position="19"/>
    </location>
</feature>
<dbReference type="RefSeq" id="WP_183588846.1">
    <property type="nucleotide sequence ID" value="NZ_JACHCA010000012.1"/>
</dbReference>
<gene>
    <name evidence="2" type="ORF">HDF22_004031</name>
</gene>
<name>A0A841JH96_9SPHI</name>
<accession>A0A841JH96</accession>
<feature type="chain" id="PRO_5032861659" evidence="1">
    <location>
        <begin position="20"/>
        <end position="180"/>
    </location>
</feature>
<dbReference type="Proteomes" id="UP000548326">
    <property type="component" value="Unassembled WGS sequence"/>
</dbReference>
<keyword evidence="1" id="KW-0732">Signal</keyword>
<dbReference type="EMBL" id="JACHCA010000012">
    <property type="protein sequence ID" value="MBB6129894.1"/>
    <property type="molecule type" value="Genomic_DNA"/>
</dbReference>
<protein>
    <submittedName>
        <fullName evidence="2">Uncharacterized protein</fullName>
    </submittedName>
</protein>
<organism evidence="2 3">
    <name type="scientific">Mucilaginibacter lappiensis</name>
    <dbReference type="NCBI Taxonomy" id="354630"/>
    <lineage>
        <taxon>Bacteria</taxon>
        <taxon>Pseudomonadati</taxon>
        <taxon>Bacteroidota</taxon>
        <taxon>Sphingobacteriia</taxon>
        <taxon>Sphingobacteriales</taxon>
        <taxon>Sphingobacteriaceae</taxon>
        <taxon>Mucilaginibacter</taxon>
    </lineage>
</organism>
<reference evidence="2 3" key="1">
    <citation type="submission" date="2020-08" db="EMBL/GenBank/DDBJ databases">
        <title>Genomic Encyclopedia of Type Strains, Phase IV (KMG-V): Genome sequencing to study the core and pangenomes of soil and plant-associated prokaryotes.</title>
        <authorList>
            <person name="Whitman W."/>
        </authorList>
    </citation>
    <scope>NUCLEOTIDE SEQUENCE [LARGE SCALE GENOMIC DNA]</scope>
    <source>
        <strain evidence="2 3">MP601</strain>
    </source>
</reference>
<proteinExistence type="predicted"/>
<comment type="caution">
    <text evidence="2">The sequence shown here is derived from an EMBL/GenBank/DDBJ whole genome shotgun (WGS) entry which is preliminary data.</text>
</comment>
<dbReference type="AlphaFoldDB" id="A0A841JH96"/>
<evidence type="ECO:0000313" key="2">
    <source>
        <dbReference type="EMBL" id="MBB6129894.1"/>
    </source>
</evidence>
<evidence type="ECO:0000313" key="3">
    <source>
        <dbReference type="Proteomes" id="UP000548326"/>
    </source>
</evidence>